<organism evidence="3 4">
    <name type="scientific">Kwoniella europaea PYCC6329</name>
    <dbReference type="NCBI Taxonomy" id="1423913"/>
    <lineage>
        <taxon>Eukaryota</taxon>
        <taxon>Fungi</taxon>
        <taxon>Dikarya</taxon>
        <taxon>Basidiomycota</taxon>
        <taxon>Agaricomycotina</taxon>
        <taxon>Tremellomycetes</taxon>
        <taxon>Tremellales</taxon>
        <taxon>Cryptococcaceae</taxon>
        <taxon>Kwoniella</taxon>
    </lineage>
</organism>
<proteinExistence type="predicted"/>
<feature type="compositionally biased region" description="Basic and acidic residues" evidence="1">
    <location>
        <begin position="355"/>
        <end position="369"/>
    </location>
</feature>
<dbReference type="GeneID" id="91100043"/>
<keyword evidence="2" id="KW-0812">Transmembrane</keyword>
<dbReference type="EMBL" id="CP144089">
    <property type="protein sequence ID" value="WWD03192.1"/>
    <property type="molecule type" value="Genomic_DNA"/>
</dbReference>
<gene>
    <name evidence="3" type="ORF">V865_001239</name>
</gene>
<evidence type="ECO:0000256" key="2">
    <source>
        <dbReference type="SAM" id="Phobius"/>
    </source>
</evidence>
<feature type="region of interest" description="Disordered" evidence="1">
    <location>
        <begin position="331"/>
        <end position="369"/>
    </location>
</feature>
<feature type="transmembrane region" description="Helical" evidence="2">
    <location>
        <begin position="186"/>
        <end position="208"/>
    </location>
</feature>
<dbReference type="KEGG" id="ker:91100043"/>
<name>A0AAX4K9P3_9TREE</name>
<reference evidence="3 4" key="1">
    <citation type="submission" date="2024-01" db="EMBL/GenBank/DDBJ databases">
        <title>Comparative genomics of Cryptococcus and Kwoniella reveals pathogenesis evolution and contrasting modes of karyotype evolution via chromosome fusion or intercentromeric recombination.</title>
        <authorList>
            <person name="Coelho M.A."/>
            <person name="David-Palma M."/>
            <person name="Shea T."/>
            <person name="Bowers K."/>
            <person name="McGinley-Smith S."/>
            <person name="Mohammad A.W."/>
            <person name="Gnirke A."/>
            <person name="Yurkov A.M."/>
            <person name="Nowrousian M."/>
            <person name="Sun S."/>
            <person name="Cuomo C.A."/>
            <person name="Heitman J."/>
        </authorList>
    </citation>
    <scope>NUCLEOTIDE SEQUENCE [LARGE SCALE GENOMIC DNA]</scope>
    <source>
        <strain evidence="3 4">PYCC6329</strain>
    </source>
</reference>
<feature type="transmembrane region" description="Helical" evidence="2">
    <location>
        <begin position="70"/>
        <end position="92"/>
    </location>
</feature>
<evidence type="ECO:0000256" key="1">
    <source>
        <dbReference type="SAM" id="MobiDB-lite"/>
    </source>
</evidence>
<dbReference type="AlphaFoldDB" id="A0AAX4K9P3"/>
<dbReference type="PANTHER" id="PTHR42109:SF2">
    <property type="entry name" value="INTEGRAL MEMBRANE PROTEIN"/>
    <property type="match status" value="1"/>
</dbReference>
<feature type="transmembrane region" description="Helical" evidence="2">
    <location>
        <begin position="144"/>
        <end position="166"/>
    </location>
</feature>
<dbReference type="PANTHER" id="PTHR42109">
    <property type="entry name" value="UNPLACED GENOMIC SCAFFOLD UM_SCAF_CONTIG_1.265, WHOLE GENOME SHOTGUN SEQUENCE"/>
    <property type="match status" value="1"/>
</dbReference>
<dbReference type="Proteomes" id="UP001358614">
    <property type="component" value="Chromosome 1"/>
</dbReference>
<sequence length="369" mass="41150">MALHGEGIGGVVFLILYTINFSILLYGFTTKLISFKSVYSFLLFHVCLRLAAQSVAIVTGTKDRLDAGLLVAFFVLGAEGYFSLVLCAYRFLIHHHEHIYPISGSWLEGKTNRNKDKGGQKDPWYVRFKRALTAKNKDGKKDPWVMTIIHWTLIGANTIIIVGGTRATGADYTDPDFWDRIHDGEILRATGQAIFLAINMLLAVFLFLSVNQDRNLNGTLPRGWNHFFRVDSNHGAVDAADRPLIRSISPDLLVLIIAWPPLIVRGIFGLLQAVVGPINYANPQAYTYTTVLAFTKLFIVMENLFSVLPEWTACCLLCTTMFFKPNHHGANHQTKDLESTSPNAGPADQGEVEGDGTHTVEPKEPNRRF</sequence>
<dbReference type="RefSeq" id="XP_066081159.1">
    <property type="nucleotide sequence ID" value="XM_066225062.1"/>
</dbReference>
<evidence type="ECO:0000313" key="3">
    <source>
        <dbReference type="EMBL" id="WWD03192.1"/>
    </source>
</evidence>
<keyword evidence="2" id="KW-1133">Transmembrane helix</keyword>
<protein>
    <submittedName>
        <fullName evidence="3">Uncharacterized protein</fullName>
    </submittedName>
</protein>
<keyword evidence="4" id="KW-1185">Reference proteome</keyword>
<keyword evidence="2" id="KW-0472">Membrane</keyword>
<feature type="transmembrane region" description="Helical" evidence="2">
    <location>
        <begin position="6"/>
        <end position="26"/>
    </location>
</feature>
<evidence type="ECO:0000313" key="4">
    <source>
        <dbReference type="Proteomes" id="UP001358614"/>
    </source>
</evidence>
<accession>A0AAX4K9P3</accession>
<feature type="transmembrane region" description="Helical" evidence="2">
    <location>
        <begin position="252"/>
        <end position="275"/>
    </location>
</feature>